<reference evidence="1" key="1">
    <citation type="submission" date="2023-03" db="EMBL/GenBank/DDBJ databases">
        <title>Massive genome expansion in bonnet fungi (Mycena s.s.) driven by repeated elements and novel gene families across ecological guilds.</title>
        <authorList>
            <consortium name="Lawrence Berkeley National Laboratory"/>
            <person name="Harder C.B."/>
            <person name="Miyauchi S."/>
            <person name="Viragh M."/>
            <person name="Kuo A."/>
            <person name="Thoen E."/>
            <person name="Andreopoulos B."/>
            <person name="Lu D."/>
            <person name="Skrede I."/>
            <person name="Drula E."/>
            <person name="Henrissat B."/>
            <person name="Morin E."/>
            <person name="Kohler A."/>
            <person name="Barry K."/>
            <person name="LaButti K."/>
            <person name="Morin E."/>
            <person name="Salamov A."/>
            <person name="Lipzen A."/>
            <person name="Mereny Z."/>
            <person name="Hegedus B."/>
            <person name="Baldrian P."/>
            <person name="Stursova M."/>
            <person name="Weitz H."/>
            <person name="Taylor A."/>
            <person name="Grigoriev I.V."/>
            <person name="Nagy L.G."/>
            <person name="Martin F."/>
            <person name="Kauserud H."/>
        </authorList>
    </citation>
    <scope>NUCLEOTIDE SEQUENCE</scope>
    <source>
        <strain evidence="1">CBHHK188m</strain>
    </source>
</reference>
<gene>
    <name evidence="1" type="ORF">DFH07DRAFT_962940</name>
</gene>
<protein>
    <submittedName>
        <fullName evidence="1">Uncharacterized protein</fullName>
    </submittedName>
</protein>
<evidence type="ECO:0000313" key="2">
    <source>
        <dbReference type="Proteomes" id="UP001215280"/>
    </source>
</evidence>
<dbReference type="AlphaFoldDB" id="A0AAD7IMA6"/>
<keyword evidence="2" id="KW-1185">Reference proteome</keyword>
<proteinExistence type="predicted"/>
<organism evidence="1 2">
    <name type="scientific">Mycena maculata</name>
    <dbReference type="NCBI Taxonomy" id="230809"/>
    <lineage>
        <taxon>Eukaryota</taxon>
        <taxon>Fungi</taxon>
        <taxon>Dikarya</taxon>
        <taxon>Basidiomycota</taxon>
        <taxon>Agaricomycotina</taxon>
        <taxon>Agaricomycetes</taxon>
        <taxon>Agaricomycetidae</taxon>
        <taxon>Agaricales</taxon>
        <taxon>Marasmiineae</taxon>
        <taxon>Mycenaceae</taxon>
        <taxon>Mycena</taxon>
    </lineage>
</organism>
<comment type="caution">
    <text evidence="1">The sequence shown here is derived from an EMBL/GenBank/DDBJ whole genome shotgun (WGS) entry which is preliminary data.</text>
</comment>
<dbReference type="EMBL" id="JARJLG010000098">
    <property type="protein sequence ID" value="KAJ7746462.1"/>
    <property type="molecule type" value="Genomic_DNA"/>
</dbReference>
<evidence type="ECO:0000313" key="1">
    <source>
        <dbReference type="EMBL" id="KAJ7746462.1"/>
    </source>
</evidence>
<sequence>MPRKNCRKSSTPGTRLVPTQQCLTLLEDDEMMRCPEPPTDGYPIPRCRVHYEQYRTMTKRYKEAQKFGDDTFSSSLIPTKEDVLGYTSVSTILEKARMMEKYVNAVNAIREEWAGREIHHEQFFMKVESGHKMRLNILAKQMTHGVEIRDALEARAMALHLQDHPAKDWVEEFQKASFEHEDPDEDDGIQPDQDLFSYIRSKEDRVREHATLNEQDDLIALRMRL</sequence>
<accession>A0AAD7IMA6</accession>
<name>A0AAD7IMA6_9AGAR</name>
<dbReference type="Proteomes" id="UP001215280">
    <property type="component" value="Unassembled WGS sequence"/>
</dbReference>